<proteinExistence type="predicted"/>
<evidence type="ECO:0000313" key="2">
    <source>
        <dbReference type="EMBL" id="OGE48152.1"/>
    </source>
</evidence>
<sequence length="346" mass="38542">MASATSVYSAEPAFPVLADSLLRQSELSTKEPAPQSNIPAANSDWNLKDDWKKGIQTDSKGVFRCGTVLGFSRLRGRSDETHEYIGEIPRYLLINHLRRITQCTEPSTFIIYPGNFDAFDAQNLFDDLTAASNDHPGLSSEEAIKRMDTVQLLAVSDFHEAAQAIRQYSDAIDELEQKREEARSKTESDPSSHEPIMMIVVGLDYLVEGIIRASNPGKGVAMLTAALRSLTTFSRLHASYLSIILVNMSGLGPFNPDWAGNSHSTGNMNSRADDSAKPLDYAIHSVFHSEIRLFPNMLMKTLDQGTDVHFLVSDVRRVQVVEIIKDRVGTSLGKWGIWKEHREIVY</sequence>
<dbReference type="RefSeq" id="XP_022483608.1">
    <property type="nucleotide sequence ID" value="XM_022636566.1"/>
</dbReference>
<evidence type="ECO:0000313" key="3">
    <source>
        <dbReference type="Proteomes" id="UP000177622"/>
    </source>
</evidence>
<dbReference type="AlphaFoldDB" id="A0A1F5L4M8"/>
<keyword evidence="3" id="KW-1185">Reference proteome</keyword>
<dbReference type="Proteomes" id="UP000177622">
    <property type="component" value="Unassembled WGS sequence"/>
</dbReference>
<dbReference type="EMBL" id="LXJU01000032">
    <property type="protein sequence ID" value="OGE48152.1"/>
    <property type="molecule type" value="Genomic_DNA"/>
</dbReference>
<evidence type="ECO:0008006" key="4">
    <source>
        <dbReference type="Google" id="ProtNLM"/>
    </source>
</evidence>
<dbReference type="STRING" id="1835702.A0A1F5L4M8"/>
<gene>
    <name evidence="2" type="ORF">PENARI_c032G04539</name>
</gene>
<reference evidence="2 3" key="1">
    <citation type="journal article" date="2016" name="Sci. Rep.">
        <title>Penicillium arizonense, a new, genome sequenced fungal species, reveals a high chemical diversity in secreted metabolites.</title>
        <authorList>
            <person name="Grijseels S."/>
            <person name="Nielsen J.C."/>
            <person name="Randelovic M."/>
            <person name="Nielsen J."/>
            <person name="Nielsen K.F."/>
            <person name="Workman M."/>
            <person name="Frisvad J.C."/>
        </authorList>
    </citation>
    <scope>NUCLEOTIDE SEQUENCE [LARGE SCALE GENOMIC DNA]</scope>
    <source>
        <strain evidence="2 3">CBS 141311</strain>
    </source>
</reference>
<dbReference type="OrthoDB" id="4344093at2759"/>
<keyword evidence="1" id="KW-0175">Coiled coil</keyword>
<name>A0A1F5L4M8_PENAI</name>
<organism evidence="2 3">
    <name type="scientific">Penicillium arizonense</name>
    <dbReference type="NCBI Taxonomy" id="1835702"/>
    <lineage>
        <taxon>Eukaryota</taxon>
        <taxon>Fungi</taxon>
        <taxon>Dikarya</taxon>
        <taxon>Ascomycota</taxon>
        <taxon>Pezizomycotina</taxon>
        <taxon>Eurotiomycetes</taxon>
        <taxon>Eurotiomycetidae</taxon>
        <taxon>Eurotiales</taxon>
        <taxon>Aspergillaceae</taxon>
        <taxon>Penicillium</taxon>
    </lineage>
</organism>
<evidence type="ECO:0000256" key="1">
    <source>
        <dbReference type="SAM" id="Coils"/>
    </source>
</evidence>
<protein>
    <recommendedName>
        <fullName evidence="4">DNA recombination and repair protein Rad51-like C-terminal domain-containing protein</fullName>
    </recommendedName>
</protein>
<dbReference type="GeneID" id="34581300"/>
<feature type="coiled-coil region" evidence="1">
    <location>
        <begin position="158"/>
        <end position="188"/>
    </location>
</feature>
<accession>A0A1F5L4M8</accession>
<comment type="caution">
    <text evidence="2">The sequence shown here is derived from an EMBL/GenBank/DDBJ whole genome shotgun (WGS) entry which is preliminary data.</text>
</comment>